<accession>A0AAE2EIG9</accession>
<dbReference type="Proteomes" id="UP000033624">
    <property type="component" value="Unassembled WGS sequence"/>
</dbReference>
<dbReference type="EMBL" id="LAEW01000001">
    <property type="protein sequence ID" value="KJQ46222.1"/>
    <property type="molecule type" value="Genomic_DNA"/>
</dbReference>
<protein>
    <submittedName>
        <fullName evidence="1">Uncharacterized protein</fullName>
    </submittedName>
</protein>
<comment type="caution">
    <text evidence="1">The sequence shown here is derived from an EMBL/GenBank/DDBJ whole genome shotgun (WGS) entry which is preliminary data.</text>
</comment>
<organism evidence="1 2">
    <name type="scientific">Mycoplasma mycoides subsp. mycoides</name>
    <dbReference type="NCBI Taxonomy" id="2103"/>
    <lineage>
        <taxon>Bacteria</taxon>
        <taxon>Bacillati</taxon>
        <taxon>Mycoplasmatota</taxon>
        <taxon>Mollicutes</taxon>
        <taxon>Mycoplasmataceae</taxon>
        <taxon>Mycoplasma</taxon>
    </lineage>
</organism>
<evidence type="ECO:0000313" key="2">
    <source>
        <dbReference type="Proteomes" id="UP000033624"/>
    </source>
</evidence>
<gene>
    <name evidence="1" type="ORF">TS59_0497</name>
</gene>
<reference evidence="1 2" key="1">
    <citation type="submission" date="2015-02" db="EMBL/GenBank/DDBJ databases">
        <title>Mycoplasma mycoides subsp. mycoides strain:B237 Genome sequencing.</title>
        <authorList>
            <person name="Fischer A."/>
            <person name="Santana-Cruz I."/>
            <person name="Schieck E."/>
            <person name="Gourle H."/>
            <person name="Lambert M."/>
            <person name="Nadendla S."/>
            <person name="Miller R.A."/>
            <person name="Weber J."/>
            <person name="Bongcam-Rudloff E."/>
            <person name="Vashee S."/>
            <person name="Frey J."/>
            <person name="Jores J."/>
        </authorList>
    </citation>
    <scope>NUCLEOTIDE SEQUENCE [LARGE SCALE GENOMIC DNA]</scope>
    <source>
        <strain evidence="1 2">B237</strain>
    </source>
</reference>
<evidence type="ECO:0000313" key="1">
    <source>
        <dbReference type="EMBL" id="KJQ46222.1"/>
    </source>
</evidence>
<dbReference type="AlphaFoldDB" id="A0AAE2EIG9"/>
<sequence length="53" mass="6380">MNSIFKINISKEIFKIANLKCIKIAWILHNINNFKKAVEWNKNKEFFLILIMI</sequence>
<name>A0AAE2EIG9_MYCMY</name>
<proteinExistence type="predicted"/>